<dbReference type="AlphaFoldDB" id="A0A2T2P507"/>
<name>A0A2T2P507_CORCC</name>
<feature type="transmembrane region" description="Helical" evidence="2">
    <location>
        <begin position="20"/>
        <end position="41"/>
    </location>
</feature>
<accession>A0A2T2P507</accession>
<feature type="compositionally biased region" description="Basic and acidic residues" evidence="1">
    <location>
        <begin position="111"/>
        <end position="156"/>
    </location>
</feature>
<feature type="region of interest" description="Disordered" evidence="1">
    <location>
        <begin position="81"/>
        <end position="156"/>
    </location>
</feature>
<keyword evidence="2" id="KW-1133">Transmembrane helix</keyword>
<keyword evidence="4" id="KW-1185">Reference proteome</keyword>
<dbReference type="EMBL" id="KZ678129">
    <property type="protein sequence ID" value="PSN72797.1"/>
    <property type="molecule type" value="Genomic_DNA"/>
</dbReference>
<keyword evidence="2" id="KW-0472">Membrane</keyword>
<organism evidence="3 4">
    <name type="scientific">Corynespora cassiicola Philippines</name>
    <dbReference type="NCBI Taxonomy" id="1448308"/>
    <lineage>
        <taxon>Eukaryota</taxon>
        <taxon>Fungi</taxon>
        <taxon>Dikarya</taxon>
        <taxon>Ascomycota</taxon>
        <taxon>Pezizomycotina</taxon>
        <taxon>Dothideomycetes</taxon>
        <taxon>Pleosporomycetidae</taxon>
        <taxon>Pleosporales</taxon>
        <taxon>Corynesporascaceae</taxon>
        <taxon>Corynespora</taxon>
    </lineage>
</organism>
<evidence type="ECO:0000313" key="4">
    <source>
        <dbReference type="Proteomes" id="UP000240883"/>
    </source>
</evidence>
<dbReference type="Proteomes" id="UP000240883">
    <property type="component" value="Unassembled WGS sequence"/>
</dbReference>
<evidence type="ECO:0000256" key="2">
    <source>
        <dbReference type="SAM" id="Phobius"/>
    </source>
</evidence>
<feature type="compositionally biased region" description="Low complexity" evidence="1">
    <location>
        <begin position="89"/>
        <end position="101"/>
    </location>
</feature>
<protein>
    <submittedName>
        <fullName evidence="3">Uncharacterized protein</fullName>
    </submittedName>
</protein>
<keyword evidence="2" id="KW-0812">Transmembrane</keyword>
<proteinExistence type="predicted"/>
<evidence type="ECO:0000256" key="1">
    <source>
        <dbReference type="SAM" id="MobiDB-lite"/>
    </source>
</evidence>
<evidence type="ECO:0000313" key="3">
    <source>
        <dbReference type="EMBL" id="PSN72797.1"/>
    </source>
</evidence>
<sequence length="156" mass="17680">MPPPAELVARSMSQTTNKIGSIVGIILSVIVVAALMIAILWRSMAIGEREESMVDTFKRVGHRHHESVQVNYLATLSETEMQELRKESGSSGSDAESVSGKSYGGSTLNGSDREDEKDRDWEKERDFEKEPRGDFEKESRQEYEREPRPDYGRDRV</sequence>
<reference evidence="3 4" key="1">
    <citation type="journal article" date="2018" name="Front. Microbiol.">
        <title>Genome-Wide Analysis of Corynespora cassiicola Leaf Fall Disease Putative Effectors.</title>
        <authorList>
            <person name="Lopez D."/>
            <person name="Ribeiro S."/>
            <person name="Label P."/>
            <person name="Fumanal B."/>
            <person name="Venisse J.S."/>
            <person name="Kohler A."/>
            <person name="de Oliveira R.R."/>
            <person name="Labutti K."/>
            <person name="Lipzen A."/>
            <person name="Lail K."/>
            <person name="Bauer D."/>
            <person name="Ohm R.A."/>
            <person name="Barry K.W."/>
            <person name="Spatafora J."/>
            <person name="Grigoriev I.V."/>
            <person name="Martin F.M."/>
            <person name="Pujade-Renaud V."/>
        </authorList>
    </citation>
    <scope>NUCLEOTIDE SEQUENCE [LARGE SCALE GENOMIC DNA]</scope>
    <source>
        <strain evidence="3 4">Philippines</strain>
    </source>
</reference>
<gene>
    <name evidence="3" type="ORF">BS50DRAFT_568398</name>
</gene>